<feature type="domain" description="C2H2-type" evidence="13">
    <location>
        <begin position="218"/>
        <end position="240"/>
    </location>
</feature>
<evidence type="ECO:0000256" key="2">
    <source>
        <dbReference type="ARBA" id="ARBA00004123"/>
    </source>
</evidence>
<dbReference type="VEuPathDB" id="VectorBase:ASTEI20_039785"/>
<feature type="region of interest" description="Disordered" evidence="12">
    <location>
        <begin position="633"/>
        <end position="654"/>
    </location>
</feature>
<reference evidence="14" key="2">
    <citation type="submission" date="2020-05" db="UniProtKB">
        <authorList>
            <consortium name="EnsemblMetazoa"/>
        </authorList>
    </citation>
    <scope>IDENTIFICATION</scope>
    <source>
        <strain evidence="14">Indian</strain>
    </source>
</reference>
<keyword evidence="8" id="KW-0805">Transcription regulation</keyword>
<comment type="similarity">
    <text evidence="3">Belongs to the krueppel C2H2-type zinc-finger protein family.</text>
</comment>
<feature type="domain" description="C2H2-type" evidence="13">
    <location>
        <begin position="257"/>
        <end position="284"/>
    </location>
</feature>
<keyword evidence="6" id="KW-0863">Zinc-finger</keyword>
<feature type="domain" description="C2H2-type" evidence="13">
    <location>
        <begin position="406"/>
        <end position="433"/>
    </location>
</feature>
<evidence type="ECO:0000256" key="7">
    <source>
        <dbReference type="ARBA" id="ARBA00022833"/>
    </source>
</evidence>
<reference evidence="15" key="1">
    <citation type="journal article" date="2014" name="Genome Biol.">
        <title>Genome analysis of a major urban malaria vector mosquito, Anopheles stephensi.</title>
        <authorList>
            <person name="Jiang X."/>
            <person name="Peery A."/>
            <person name="Hall A.B."/>
            <person name="Sharma A."/>
            <person name="Chen X.G."/>
            <person name="Waterhouse R.M."/>
            <person name="Komissarov A."/>
            <person name="Riehle M.M."/>
            <person name="Shouche Y."/>
            <person name="Sharakhova M.V."/>
            <person name="Lawson D."/>
            <person name="Pakpour N."/>
            <person name="Arensburger P."/>
            <person name="Davidson V.L."/>
            <person name="Eiglmeier K."/>
            <person name="Emrich S."/>
            <person name="George P."/>
            <person name="Kennedy R.C."/>
            <person name="Mane S.P."/>
            <person name="Maslen G."/>
            <person name="Oringanje C."/>
            <person name="Qi Y."/>
            <person name="Settlage R."/>
            <person name="Tojo M."/>
            <person name="Tubio J.M."/>
            <person name="Unger M.F."/>
            <person name="Wang B."/>
            <person name="Vernick K.D."/>
            <person name="Ribeiro J.M."/>
            <person name="James A.A."/>
            <person name="Michel K."/>
            <person name="Riehle M.A."/>
            <person name="Luckhart S."/>
            <person name="Sharakhov I.V."/>
            <person name="Tu Z."/>
        </authorList>
    </citation>
    <scope>NUCLEOTIDE SEQUENCE [LARGE SCALE GENOMIC DNA]</scope>
    <source>
        <strain evidence="15">Indian</strain>
    </source>
</reference>
<dbReference type="SMART" id="SM00355">
    <property type="entry name" value="ZnF_C2H2"/>
    <property type="match status" value="30"/>
</dbReference>
<feature type="domain" description="C2H2-type" evidence="13">
    <location>
        <begin position="177"/>
        <end position="205"/>
    </location>
</feature>
<dbReference type="PROSITE" id="PS50157">
    <property type="entry name" value="ZINC_FINGER_C2H2_2"/>
    <property type="match status" value="17"/>
</dbReference>
<dbReference type="SUPFAM" id="SSF57667">
    <property type="entry name" value="beta-beta-alpha zinc fingers"/>
    <property type="match status" value="10"/>
</dbReference>
<dbReference type="Pfam" id="PF12874">
    <property type="entry name" value="zf-met"/>
    <property type="match status" value="2"/>
</dbReference>
<dbReference type="VEuPathDB" id="VectorBase:ASTEI20_044878"/>
<sequence>MILRQFVTGSNSVEEIYIVTSDCLSIVNENIEAGGDEVKTSKPSNLCAASRESGHGSTEIKIIQHCSTYSNVRKPTDKCLVDVKANFDATPDSIDKTYRENDRQRNVSASPRQLMSEEHVCNLCVVKFHTIEMLKQHLKLNHHHMLPFKCKSCACKEIRSVLMLNKHFFQHDLSKLYQCKYCKARFDSALRCSVHQRQFHPDELRKHKHNEKYNIGRYTCRFCEKRFVAKANFERHERNHEKTLALAGERNIFDFLYHCYVCSKQFNSKQTLNEHLNVHADRLPFRCDKCASTSETIQSVRTLNKHIALHLEKKPVKCCYCEERFISIKECEAHEILIHVEEKTGSICEPVENDTEEEAKKICKSGTKSLHNDGTLRYECSFCTKSYSLLSTLRRHENVHTGKRQFICKICGKVFNKSSCLSQHERTHLNDLPYKCNYCGKAFKQTIRLIEHRRIHTGEKPFQCDHCTIRFRLKSLLKEHMAKCTINRTPRQEISCECCDRLLSSKQMYVKHVMELHPQNIPTDGKCKYCSLKLKSVTTALEHELRHRQPDVIECKHHIIPSNNEVEEIYIVRQEEDLEESNVNPLDSGADSGIVSTTFVKEDVEVKIGQENEYYLNEDYADRSHNSIREKCAKKSNSSAYSSGDHALRETVRDKKAYTKEDTLERSSVWHASKSKTDFTVSHREDNGNIIKLNLYEKFPGGIKAELDEEGLRSPLSAADRSDRSVSVPDDAHINVDDARHELSTNDTDGSDGFHPPAAKRQRSKKQQEPPVRKVGRPRKKITELFESWHASSKSKRRKHYTFETGGETLNRTCDEADEVGKDDVTLCYICQKDLISRTELLEHLQSVHVKDIPFNCTKCVSETITNLHRLNLHHQQHDQTLKRRCLYCPARFSCGQAVSRHMRNLHQQQYVSDADKNRRFVCRYCTQKFTKMYDLEKHERKTHVEQSSDEEYMNRELTCYICNNFVGKSREDLNEHVGMHADWLPYRCAKCDNKVINSTRVLREHLRQHAAGLAIKCVYCEKRFATLADCRHHEERTHVQEKHVDELQEAKIQSEIHDTKVIVTDGQKRFQCKSCDRSYTMLSTLRRHQNVHSLENKFECKYCGKVYHKSSSLETHEKRNHDGNSPYDCNVCGKRFKESSKLIEHRRTHSGEKPFICEVCGKCFRIRQVLKEHKVSCFGPEAVQSCYCALCAQTFDSLSIALQHVKAYHESDIPDRKCRYCDLIFREAESLVEHEFRHTLPGIITCNVCNRIFKHHKNLMRHVKMHADQPVPYMCDLCGKTFTQKGSLTIHRRIHTGERPFSCELCQKGFVDKKEMRRHYTSHFNPQSKLYIPNAHSIAMPPEAGPTGKKYKTYNCKICSRQFTSSSNLAKHLTTHTGEKKYVCDFCDKRFSQGGQLTYLPRPKILQ</sequence>
<feature type="region of interest" description="Disordered" evidence="12">
    <location>
        <begin position="714"/>
        <end position="779"/>
    </location>
</feature>
<dbReference type="GO" id="GO:0001228">
    <property type="term" value="F:DNA-binding transcription activator activity, RNA polymerase II-specific"/>
    <property type="evidence" value="ECO:0007669"/>
    <property type="project" value="TreeGrafter"/>
</dbReference>
<evidence type="ECO:0000256" key="10">
    <source>
        <dbReference type="ARBA" id="ARBA00023163"/>
    </source>
</evidence>
<feature type="domain" description="C2H2-type" evidence="13">
    <location>
        <begin position="1099"/>
        <end position="1127"/>
    </location>
</feature>
<evidence type="ECO:0000256" key="1">
    <source>
        <dbReference type="ARBA" id="ARBA00003767"/>
    </source>
</evidence>
<dbReference type="Pfam" id="PF00096">
    <property type="entry name" value="zf-C2H2"/>
    <property type="match status" value="9"/>
</dbReference>
<evidence type="ECO:0000256" key="9">
    <source>
        <dbReference type="ARBA" id="ARBA00023125"/>
    </source>
</evidence>
<feature type="domain" description="C2H2-type" evidence="13">
    <location>
        <begin position="434"/>
        <end position="461"/>
    </location>
</feature>
<dbReference type="PROSITE" id="PS00028">
    <property type="entry name" value="ZINC_FINGER_C2H2_1"/>
    <property type="match status" value="21"/>
</dbReference>
<dbReference type="STRING" id="30069.A0A182YEN1"/>
<evidence type="ECO:0000256" key="4">
    <source>
        <dbReference type="ARBA" id="ARBA00022723"/>
    </source>
</evidence>
<dbReference type="GO" id="GO:0005694">
    <property type="term" value="C:chromosome"/>
    <property type="evidence" value="ECO:0007669"/>
    <property type="project" value="UniProtKB-ARBA"/>
</dbReference>
<dbReference type="GO" id="GO:0048598">
    <property type="term" value="P:embryonic morphogenesis"/>
    <property type="evidence" value="ECO:0007669"/>
    <property type="project" value="UniProtKB-ARBA"/>
</dbReference>
<feature type="domain" description="C2H2-type" evidence="13">
    <location>
        <begin position="1071"/>
        <end position="1098"/>
    </location>
</feature>
<dbReference type="VEuPathDB" id="VectorBase:ASTEI06917"/>
<keyword evidence="7" id="KW-0862">Zinc</keyword>
<feature type="domain" description="C2H2-type" evidence="13">
    <location>
        <begin position="826"/>
        <end position="854"/>
    </location>
</feature>
<keyword evidence="11" id="KW-0539">Nucleus</keyword>
<dbReference type="VEuPathDB" id="VectorBase:ASTE004079"/>
<dbReference type="EnsemblMetazoa" id="ASTEI06917-RA">
    <property type="protein sequence ID" value="ASTEI06917-PA"/>
    <property type="gene ID" value="ASTEI06917"/>
</dbReference>
<evidence type="ECO:0000313" key="15">
    <source>
        <dbReference type="Proteomes" id="UP000076408"/>
    </source>
</evidence>
<protein>
    <recommendedName>
        <fullName evidence="13">C2H2-type domain-containing protein</fullName>
    </recommendedName>
</protein>
<keyword evidence="9" id="KW-0238">DNA-binding</keyword>
<dbReference type="InterPro" id="IPR013087">
    <property type="entry name" value="Znf_C2H2_type"/>
</dbReference>
<dbReference type="PANTHER" id="PTHR24376">
    <property type="entry name" value="ZINC FINGER PROTEIN"/>
    <property type="match status" value="1"/>
</dbReference>
<keyword evidence="4" id="KW-0479">Metal-binding</keyword>
<feature type="domain" description="C2H2-type" evidence="13">
    <location>
        <begin position="1016"/>
        <end position="1044"/>
    </location>
</feature>
<keyword evidence="10" id="KW-0804">Transcription</keyword>
<feature type="domain" description="C2H2-type" evidence="13">
    <location>
        <begin position="378"/>
        <end position="405"/>
    </location>
</feature>
<dbReference type="GO" id="GO:0048729">
    <property type="term" value="P:tissue morphogenesis"/>
    <property type="evidence" value="ECO:0007669"/>
    <property type="project" value="UniProtKB-ARBA"/>
</dbReference>
<dbReference type="FunFam" id="3.30.160.60:FF:001732">
    <property type="entry name" value="Zgc:162936"/>
    <property type="match status" value="1"/>
</dbReference>
<feature type="domain" description="C2H2-type" evidence="13">
    <location>
        <begin position="1156"/>
        <end position="1183"/>
    </location>
</feature>
<evidence type="ECO:0000256" key="6">
    <source>
        <dbReference type="ARBA" id="ARBA00022771"/>
    </source>
</evidence>
<dbReference type="Proteomes" id="UP000076408">
    <property type="component" value="Unassembled WGS sequence"/>
</dbReference>
<feature type="domain" description="C2H2-type" evidence="13">
    <location>
        <begin position="1274"/>
        <end position="1301"/>
    </location>
</feature>
<evidence type="ECO:0000256" key="8">
    <source>
        <dbReference type="ARBA" id="ARBA00023015"/>
    </source>
</evidence>
<dbReference type="GO" id="GO:0008270">
    <property type="term" value="F:zinc ion binding"/>
    <property type="evidence" value="ECO:0007669"/>
    <property type="project" value="UniProtKB-KW"/>
</dbReference>
<dbReference type="OMA" id="WTHNEEK"/>
<keyword evidence="15" id="KW-1185">Reference proteome</keyword>
<keyword evidence="5" id="KW-0677">Repeat</keyword>
<evidence type="ECO:0000256" key="5">
    <source>
        <dbReference type="ARBA" id="ARBA00022737"/>
    </source>
</evidence>
<dbReference type="GO" id="GO:0005634">
    <property type="term" value="C:nucleus"/>
    <property type="evidence" value="ECO:0007669"/>
    <property type="project" value="UniProtKB-SubCell"/>
</dbReference>
<comment type="function">
    <text evidence="1">May be involved in transcriptional regulation.</text>
</comment>
<feature type="compositionally biased region" description="Basic and acidic residues" evidence="12">
    <location>
        <begin position="720"/>
        <end position="744"/>
    </location>
</feature>
<feature type="domain" description="C2H2-type" evidence="13">
    <location>
        <begin position="1355"/>
        <end position="1382"/>
    </location>
</feature>
<feature type="domain" description="C2H2-type" evidence="13">
    <location>
        <begin position="1128"/>
        <end position="1155"/>
    </location>
</feature>
<evidence type="ECO:0000313" key="14">
    <source>
        <dbReference type="EnsemblMetazoa" id="ASTEI06917-PA"/>
    </source>
</evidence>
<evidence type="ECO:0000259" key="13">
    <source>
        <dbReference type="PROSITE" id="PS50157"/>
    </source>
</evidence>
<comment type="subcellular location">
    <subcellularLocation>
        <location evidence="2">Nucleus</location>
    </subcellularLocation>
</comment>
<dbReference type="FunFam" id="3.30.160.60:FF:001498">
    <property type="entry name" value="Zinc finger protein 404"/>
    <property type="match status" value="2"/>
</dbReference>
<dbReference type="PANTHER" id="PTHR24376:SF235">
    <property type="entry name" value="C2H2-TYPE DOMAIN-CONTAINING PROTEIN"/>
    <property type="match status" value="1"/>
</dbReference>
<feature type="domain" description="C2H2-type" evidence="13">
    <location>
        <begin position="1302"/>
        <end position="1329"/>
    </location>
</feature>
<organism evidence="14 15">
    <name type="scientific">Anopheles stephensi</name>
    <name type="common">Indo-Pakistan malaria mosquito</name>
    <dbReference type="NCBI Taxonomy" id="30069"/>
    <lineage>
        <taxon>Eukaryota</taxon>
        <taxon>Metazoa</taxon>
        <taxon>Ecdysozoa</taxon>
        <taxon>Arthropoda</taxon>
        <taxon>Hexapoda</taxon>
        <taxon>Insecta</taxon>
        <taxon>Pterygota</taxon>
        <taxon>Neoptera</taxon>
        <taxon>Endopterygota</taxon>
        <taxon>Diptera</taxon>
        <taxon>Nematocera</taxon>
        <taxon>Culicoidea</taxon>
        <taxon>Culicidae</taxon>
        <taxon>Anophelinae</taxon>
        <taxon>Anopheles</taxon>
    </lineage>
</organism>
<accession>A0A182YEN1</accession>
<proteinExistence type="inferred from homology"/>
<dbReference type="Gene3D" id="3.30.160.60">
    <property type="entry name" value="Classic Zinc Finger"/>
    <property type="match status" value="18"/>
</dbReference>
<feature type="domain" description="C2H2-type" evidence="13">
    <location>
        <begin position="921"/>
        <end position="949"/>
    </location>
</feature>
<evidence type="ECO:0000256" key="11">
    <source>
        <dbReference type="ARBA" id="ARBA00023242"/>
    </source>
</evidence>
<name>A0A182YEN1_ANOST</name>
<dbReference type="FunFam" id="3.30.160.60:FF:000624">
    <property type="entry name" value="zinc finger protein 697"/>
    <property type="match status" value="2"/>
</dbReference>
<dbReference type="GO" id="GO:0000978">
    <property type="term" value="F:RNA polymerase II cis-regulatory region sequence-specific DNA binding"/>
    <property type="evidence" value="ECO:0007669"/>
    <property type="project" value="TreeGrafter"/>
</dbReference>
<evidence type="ECO:0000256" key="12">
    <source>
        <dbReference type="SAM" id="MobiDB-lite"/>
    </source>
</evidence>
<dbReference type="FunFam" id="3.30.160.60:FF:000478">
    <property type="entry name" value="Zinc finger protein 133"/>
    <property type="match status" value="1"/>
</dbReference>
<dbReference type="InterPro" id="IPR036236">
    <property type="entry name" value="Znf_C2H2_sf"/>
</dbReference>
<feature type="domain" description="C2H2-type" evidence="13">
    <location>
        <begin position="1245"/>
        <end position="1272"/>
    </location>
</feature>
<dbReference type="FunFam" id="3.30.160.60:FF:000009">
    <property type="entry name" value="zinc finger protein 79 isoform X2"/>
    <property type="match status" value="1"/>
</dbReference>
<evidence type="ECO:0000256" key="3">
    <source>
        <dbReference type="ARBA" id="ARBA00006991"/>
    </source>
</evidence>
<dbReference type="FunFam" id="3.30.160.60:FF:000100">
    <property type="entry name" value="Zinc finger 45-like"/>
    <property type="match status" value="1"/>
</dbReference>